<keyword evidence="3" id="KW-1185">Reference proteome</keyword>
<proteinExistence type="predicted"/>
<dbReference type="EMBL" id="CAJVRM010000347">
    <property type="protein sequence ID" value="CAG8979939.1"/>
    <property type="molecule type" value="Genomic_DNA"/>
</dbReference>
<keyword evidence="1" id="KW-0812">Transmembrane</keyword>
<reference evidence="2" key="1">
    <citation type="submission" date="2021-07" db="EMBL/GenBank/DDBJ databases">
        <authorList>
            <person name="Durling M."/>
        </authorList>
    </citation>
    <scope>NUCLEOTIDE SEQUENCE</scope>
</reference>
<sequence length="108" mass="11694">MQTAVCSLTDLLLSVFPASLFWSLSMPRKTKVSLSILMGLGIFIEGFVVLIGASIPTLRPLLNRNDHKRLSSGPGKFIVIPGAILKETVTEVTHEKGGIENAKNDCEN</sequence>
<evidence type="ECO:0000313" key="3">
    <source>
        <dbReference type="Proteomes" id="UP000701801"/>
    </source>
</evidence>
<protein>
    <submittedName>
        <fullName evidence="2">Uncharacterized protein</fullName>
    </submittedName>
</protein>
<keyword evidence="1" id="KW-1133">Transmembrane helix</keyword>
<dbReference type="PANTHER" id="PTHR33048">
    <property type="entry name" value="PTH11-LIKE INTEGRAL MEMBRANE PROTEIN (AFU_ORTHOLOGUE AFUA_5G11245)"/>
    <property type="match status" value="1"/>
</dbReference>
<comment type="caution">
    <text evidence="2">The sequence shown here is derived from an EMBL/GenBank/DDBJ whole genome shotgun (WGS) entry which is preliminary data.</text>
</comment>
<evidence type="ECO:0000313" key="2">
    <source>
        <dbReference type="EMBL" id="CAG8979939.1"/>
    </source>
</evidence>
<dbReference type="AlphaFoldDB" id="A0A9N9LRG0"/>
<evidence type="ECO:0000256" key="1">
    <source>
        <dbReference type="SAM" id="Phobius"/>
    </source>
</evidence>
<name>A0A9N9LRG0_9HELO</name>
<dbReference type="InterPro" id="IPR052337">
    <property type="entry name" value="SAT4-like"/>
</dbReference>
<feature type="transmembrane region" description="Helical" evidence="1">
    <location>
        <begin position="33"/>
        <end position="55"/>
    </location>
</feature>
<dbReference type="OrthoDB" id="5429740at2759"/>
<dbReference type="Proteomes" id="UP000701801">
    <property type="component" value="Unassembled WGS sequence"/>
</dbReference>
<gene>
    <name evidence="2" type="ORF">HYALB_00013362</name>
</gene>
<accession>A0A9N9LRG0</accession>
<dbReference type="PANTHER" id="PTHR33048:SF47">
    <property type="entry name" value="INTEGRAL MEMBRANE PROTEIN-RELATED"/>
    <property type="match status" value="1"/>
</dbReference>
<organism evidence="2 3">
    <name type="scientific">Hymenoscyphus albidus</name>
    <dbReference type="NCBI Taxonomy" id="595503"/>
    <lineage>
        <taxon>Eukaryota</taxon>
        <taxon>Fungi</taxon>
        <taxon>Dikarya</taxon>
        <taxon>Ascomycota</taxon>
        <taxon>Pezizomycotina</taxon>
        <taxon>Leotiomycetes</taxon>
        <taxon>Helotiales</taxon>
        <taxon>Helotiaceae</taxon>
        <taxon>Hymenoscyphus</taxon>
    </lineage>
</organism>
<keyword evidence="1" id="KW-0472">Membrane</keyword>